<dbReference type="PANTHER" id="PTHR23503">
    <property type="entry name" value="SOLUTE CARRIER FAMILY 2"/>
    <property type="match status" value="1"/>
</dbReference>
<accession>A0A0N4V086</accession>
<keyword evidence="3 5" id="KW-1133">Transmembrane helix</keyword>
<name>A0A0N4V086_ENTVE</name>
<dbReference type="SUPFAM" id="SSF103473">
    <property type="entry name" value="MFS general substrate transporter"/>
    <property type="match status" value="1"/>
</dbReference>
<dbReference type="EMBL" id="UXUI01007491">
    <property type="protein sequence ID" value="VDD87881.1"/>
    <property type="molecule type" value="Genomic_DNA"/>
</dbReference>
<evidence type="ECO:0000256" key="1">
    <source>
        <dbReference type="ARBA" id="ARBA00004141"/>
    </source>
</evidence>
<dbReference type="GO" id="GO:0015149">
    <property type="term" value="F:hexose transmembrane transporter activity"/>
    <property type="evidence" value="ECO:0007669"/>
    <property type="project" value="TreeGrafter"/>
</dbReference>
<feature type="transmembrane region" description="Helical" evidence="5">
    <location>
        <begin position="55"/>
        <end position="76"/>
    </location>
</feature>
<proteinExistence type="predicted"/>
<sequence>MNIWFIGFFFGIWLSPLLNDRYGRKIGFIVGNAFSLLASILRFLAIILKVPELLFVGRAIASVMAAVTYQSLILFLQECSPTDLRGMLSLMSEISYSSMCALGMFLGTNQIFGHKLSFLLGFAIIPSEFTLVVLFPIPDTPKYLYITKRDREAAIKSITFFQGRDANVEEEDLKSTSSLKEILTTPYIRKAICLSFLALENTVPLWSLLLSSTEFLRHVNLEDNVAAWTSTGMTILYIVGTVIGFFAVERFKRRILLIGLSSLNNTILLLYVVFELLNKAVDGIKYGCMACLLLYGLTYGCGVGSLSWILSLELVPQRHRSLVQSLCYSLNTVMVVISTFVILPLYEKINSFAFLVLYIAPSTYSIFYMIRFLPETSKREVFDIVEDLKGRRVGKIVEEVSIDSSEMY</sequence>
<evidence type="ECO:0000313" key="8">
    <source>
        <dbReference type="Proteomes" id="UP000274131"/>
    </source>
</evidence>
<organism evidence="9">
    <name type="scientific">Enterobius vermicularis</name>
    <name type="common">Human pinworm</name>
    <dbReference type="NCBI Taxonomy" id="51028"/>
    <lineage>
        <taxon>Eukaryota</taxon>
        <taxon>Metazoa</taxon>
        <taxon>Ecdysozoa</taxon>
        <taxon>Nematoda</taxon>
        <taxon>Chromadorea</taxon>
        <taxon>Rhabditida</taxon>
        <taxon>Spirurina</taxon>
        <taxon>Oxyuridomorpha</taxon>
        <taxon>Oxyuroidea</taxon>
        <taxon>Oxyuridae</taxon>
        <taxon>Enterobius</taxon>
    </lineage>
</organism>
<dbReference type="Proteomes" id="UP000274131">
    <property type="component" value="Unassembled WGS sequence"/>
</dbReference>
<gene>
    <name evidence="7" type="ORF">EVEC_LOCUS3024</name>
</gene>
<dbReference type="STRING" id="51028.A0A0N4V086"/>
<reference evidence="7 8" key="2">
    <citation type="submission" date="2018-10" db="EMBL/GenBank/DDBJ databases">
        <authorList>
            <consortium name="Pathogen Informatics"/>
        </authorList>
    </citation>
    <scope>NUCLEOTIDE SEQUENCE [LARGE SCALE GENOMIC DNA]</scope>
</reference>
<dbReference type="InterPro" id="IPR020846">
    <property type="entry name" value="MFS_dom"/>
</dbReference>
<dbReference type="Pfam" id="PF00083">
    <property type="entry name" value="Sugar_tr"/>
    <property type="match status" value="1"/>
</dbReference>
<dbReference type="GO" id="GO:0016020">
    <property type="term" value="C:membrane"/>
    <property type="evidence" value="ECO:0007669"/>
    <property type="project" value="UniProtKB-SubCell"/>
</dbReference>
<dbReference type="PANTHER" id="PTHR23503:SF29">
    <property type="entry name" value="MAJOR FACILITATOR SUPERFAMILY (MFS) PROFILE DOMAIN-CONTAINING PROTEIN"/>
    <property type="match status" value="1"/>
</dbReference>
<evidence type="ECO:0000256" key="3">
    <source>
        <dbReference type="ARBA" id="ARBA00022989"/>
    </source>
</evidence>
<dbReference type="WBParaSite" id="EVEC_0000331601-mRNA-1">
    <property type="protein sequence ID" value="EVEC_0000331601-mRNA-1"/>
    <property type="gene ID" value="EVEC_0000331601"/>
</dbReference>
<dbReference type="Gene3D" id="1.20.1250.20">
    <property type="entry name" value="MFS general substrate transporter like domains"/>
    <property type="match status" value="1"/>
</dbReference>
<feature type="domain" description="Major facilitator superfamily (MFS) profile" evidence="6">
    <location>
        <begin position="1"/>
        <end position="377"/>
    </location>
</feature>
<dbReference type="InterPro" id="IPR036259">
    <property type="entry name" value="MFS_trans_sf"/>
</dbReference>
<dbReference type="InterPro" id="IPR005828">
    <property type="entry name" value="MFS_sugar_transport-like"/>
</dbReference>
<evidence type="ECO:0000256" key="5">
    <source>
        <dbReference type="SAM" id="Phobius"/>
    </source>
</evidence>
<keyword evidence="2 5" id="KW-0812">Transmembrane</keyword>
<feature type="transmembrane region" description="Helical" evidence="5">
    <location>
        <begin position="225"/>
        <end position="248"/>
    </location>
</feature>
<feature type="transmembrane region" description="Helical" evidence="5">
    <location>
        <begin position="322"/>
        <end position="346"/>
    </location>
</feature>
<evidence type="ECO:0000313" key="9">
    <source>
        <dbReference type="WBParaSite" id="EVEC_0000331601-mRNA-1"/>
    </source>
</evidence>
<reference evidence="9" key="1">
    <citation type="submission" date="2017-02" db="UniProtKB">
        <authorList>
            <consortium name="WormBaseParasite"/>
        </authorList>
    </citation>
    <scope>IDENTIFICATION</scope>
</reference>
<dbReference type="PROSITE" id="PS50850">
    <property type="entry name" value="MFS"/>
    <property type="match status" value="1"/>
</dbReference>
<evidence type="ECO:0000256" key="2">
    <source>
        <dbReference type="ARBA" id="ARBA00022692"/>
    </source>
</evidence>
<dbReference type="AlphaFoldDB" id="A0A0N4V086"/>
<protein>
    <submittedName>
        <fullName evidence="9">MFS domain-containing protein</fullName>
    </submittedName>
</protein>
<feature type="transmembrane region" description="Helical" evidence="5">
    <location>
        <begin position="29"/>
        <end position="48"/>
    </location>
</feature>
<feature type="transmembrane region" description="Helical" evidence="5">
    <location>
        <begin position="352"/>
        <end position="370"/>
    </location>
</feature>
<keyword evidence="8" id="KW-1185">Reference proteome</keyword>
<feature type="transmembrane region" description="Helical" evidence="5">
    <location>
        <begin position="255"/>
        <end position="274"/>
    </location>
</feature>
<comment type="subcellular location">
    <subcellularLocation>
        <location evidence="1">Membrane</location>
        <topology evidence="1">Multi-pass membrane protein</topology>
    </subcellularLocation>
</comment>
<feature type="transmembrane region" description="Helical" evidence="5">
    <location>
        <begin position="286"/>
        <end position="310"/>
    </location>
</feature>
<evidence type="ECO:0000313" key="7">
    <source>
        <dbReference type="EMBL" id="VDD87881.1"/>
    </source>
</evidence>
<feature type="transmembrane region" description="Helical" evidence="5">
    <location>
        <begin position="88"/>
        <end position="106"/>
    </location>
</feature>
<dbReference type="InterPro" id="IPR045263">
    <property type="entry name" value="GLUT"/>
</dbReference>
<evidence type="ECO:0000256" key="4">
    <source>
        <dbReference type="ARBA" id="ARBA00023136"/>
    </source>
</evidence>
<keyword evidence="4 5" id="KW-0472">Membrane</keyword>
<dbReference type="OrthoDB" id="4142200at2759"/>
<evidence type="ECO:0000259" key="6">
    <source>
        <dbReference type="PROSITE" id="PS50850"/>
    </source>
</evidence>
<feature type="transmembrane region" description="Helical" evidence="5">
    <location>
        <begin position="118"/>
        <end position="137"/>
    </location>
</feature>